<organism evidence="2 3">
    <name type="scientific">Methanohalarchaeum thermophilum</name>
    <dbReference type="NCBI Taxonomy" id="1903181"/>
    <lineage>
        <taxon>Archaea</taxon>
        <taxon>Methanobacteriati</taxon>
        <taxon>Methanobacteriota</taxon>
        <taxon>Methanonatronarchaeia</taxon>
        <taxon>Methanonatronarchaeales</taxon>
        <taxon>Methanonatronarchaeaceae</taxon>
        <taxon>Candidatus Methanohalarchaeum</taxon>
    </lineage>
</organism>
<name>A0A1Q6DSG8_METT1</name>
<evidence type="ECO:0000313" key="2">
    <source>
        <dbReference type="EMBL" id="OKY77316.1"/>
    </source>
</evidence>
<dbReference type="InParanoid" id="A0A1Q6DSG8"/>
<evidence type="ECO:0000256" key="1">
    <source>
        <dbReference type="SAM" id="Phobius"/>
    </source>
</evidence>
<reference evidence="2" key="1">
    <citation type="submission" date="2016-12" db="EMBL/GenBank/DDBJ databases">
        <title>Discovery of methanogenic haloarchaea.</title>
        <authorList>
            <person name="Sorokin D.Y."/>
            <person name="Makarova K.S."/>
            <person name="Abbas B."/>
            <person name="Ferrer M."/>
            <person name="Golyshin P.N."/>
        </authorList>
    </citation>
    <scope>NUCLEOTIDE SEQUENCE [LARGE SCALE GENOMIC DNA]</scope>
    <source>
        <strain evidence="2">HMET1</strain>
    </source>
</reference>
<feature type="transmembrane region" description="Helical" evidence="1">
    <location>
        <begin position="6"/>
        <end position="31"/>
    </location>
</feature>
<keyword evidence="3" id="KW-1185">Reference proteome</keyword>
<sequence>MGDDSILAAAILMVVISVVLFWLPILGPFIAGIIGGKKAGGPIAGIIAALLPAIALGVLLFLFGSILTGLPFIGAIIGGSTFLLVISTDLILILGAIIGGILD</sequence>
<feature type="transmembrane region" description="Helical" evidence="1">
    <location>
        <begin position="43"/>
        <end position="66"/>
    </location>
</feature>
<feature type="transmembrane region" description="Helical" evidence="1">
    <location>
        <begin position="72"/>
        <end position="102"/>
    </location>
</feature>
<dbReference type="AlphaFoldDB" id="A0A1Q6DSG8"/>
<dbReference type="EMBL" id="MSDW01000002">
    <property type="protein sequence ID" value="OKY77316.1"/>
    <property type="molecule type" value="Genomic_DNA"/>
</dbReference>
<protein>
    <submittedName>
        <fullName evidence="2">Uncharacterized protein</fullName>
    </submittedName>
</protein>
<evidence type="ECO:0000313" key="3">
    <source>
        <dbReference type="Proteomes" id="UP000185744"/>
    </source>
</evidence>
<comment type="caution">
    <text evidence="2">The sequence shown here is derived from an EMBL/GenBank/DDBJ whole genome shotgun (WGS) entry which is preliminary data.</text>
</comment>
<dbReference type="Proteomes" id="UP000185744">
    <property type="component" value="Unassembled WGS sequence"/>
</dbReference>
<gene>
    <name evidence="2" type="ORF">BTN85_1966</name>
</gene>
<keyword evidence="1" id="KW-0812">Transmembrane</keyword>
<proteinExistence type="predicted"/>
<keyword evidence="1" id="KW-1133">Transmembrane helix</keyword>
<accession>A0A1Q6DSG8</accession>
<keyword evidence="1" id="KW-0472">Membrane</keyword>